<reference evidence="13 14" key="1">
    <citation type="submission" date="2018-05" db="EMBL/GenBank/DDBJ databases">
        <title>Whole genome sequencing for identification of molecular markers to develop diagnostic detection tools for the regulated plant pathogen Lachnellula willkommii.</title>
        <authorList>
            <person name="Giroux E."/>
            <person name="Bilodeau G."/>
        </authorList>
    </citation>
    <scope>NUCLEOTIDE SEQUENCE [LARGE SCALE GENOMIC DNA]</scope>
    <source>
        <strain evidence="13 14">CBS 625.97</strain>
    </source>
</reference>
<dbReference type="InterPro" id="IPR035996">
    <property type="entry name" value="4pyrrol_Methylase_sf"/>
</dbReference>
<dbReference type="GO" id="GO:0009086">
    <property type="term" value="P:methionine biosynthetic process"/>
    <property type="evidence" value="ECO:0007669"/>
    <property type="project" value="UniProtKB-KW"/>
</dbReference>
<dbReference type="SUPFAM" id="SSF53790">
    <property type="entry name" value="Tetrapyrrole methylase"/>
    <property type="match status" value="1"/>
</dbReference>
<dbReference type="Pfam" id="PF14823">
    <property type="entry name" value="Sirohm_synth_C"/>
    <property type="match status" value="1"/>
</dbReference>
<dbReference type="PANTHER" id="PTHR45790:SF6">
    <property type="entry name" value="UROPORPHYRINOGEN-III C-METHYLTRANSFERASE"/>
    <property type="match status" value="1"/>
</dbReference>
<dbReference type="Proteomes" id="UP000481288">
    <property type="component" value="Unassembled WGS sequence"/>
</dbReference>
<evidence type="ECO:0000256" key="2">
    <source>
        <dbReference type="ARBA" id="ARBA00012162"/>
    </source>
</evidence>
<feature type="domain" description="Siroheme biosynthesis protein Met8 C-terminal" evidence="12">
    <location>
        <begin position="153"/>
        <end position="193"/>
    </location>
</feature>
<evidence type="ECO:0000313" key="14">
    <source>
        <dbReference type="Proteomes" id="UP000481288"/>
    </source>
</evidence>
<evidence type="ECO:0000256" key="10">
    <source>
        <dbReference type="ARBA" id="ARBA00055636"/>
    </source>
</evidence>
<evidence type="ECO:0000256" key="3">
    <source>
        <dbReference type="ARBA" id="ARBA00022603"/>
    </source>
</evidence>
<dbReference type="InterPro" id="IPR006366">
    <property type="entry name" value="CobA/CysG_C"/>
</dbReference>
<evidence type="ECO:0000256" key="1">
    <source>
        <dbReference type="ARBA" id="ARBA00005879"/>
    </source>
</evidence>
<keyword evidence="4" id="KW-0028">Amino-acid biosynthesis</keyword>
<name>A0A7D8UW93_9HELO</name>
<keyword evidence="7" id="KW-0486">Methionine biosynthesis</keyword>
<dbReference type="InterPro" id="IPR028162">
    <property type="entry name" value="Met8_C"/>
</dbReference>
<feature type="domain" description="Tetrapyrrole methylase" evidence="11">
    <location>
        <begin position="208"/>
        <end position="435"/>
    </location>
</feature>
<evidence type="ECO:0000256" key="4">
    <source>
        <dbReference type="ARBA" id="ARBA00022605"/>
    </source>
</evidence>
<dbReference type="Gene3D" id="3.40.1010.10">
    <property type="entry name" value="Cobalt-precorrin-4 Transmethylase, Domain 1"/>
    <property type="match status" value="1"/>
</dbReference>
<dbReference type="InterPro" id="IPR014777">
    <property type="entry name" value="4pyrrole_Mease_sub1"/>
</dbReference>
<dbReference type="EMBL" id="QGMG01000112">
    <property type="protein sequence ID" value="TVY57121.1"/>
    <property type="molecule type" value="Genomic_DNA"/>
</dbReference>
<dbReference type="Gene3D" id="3.30.950.10">
    <property type="entry name" value="Methyltransferase, Cobalt-precorrin-4 Transmethylase, Domain 2"/>
    <property type="match status" value="1"/>
</dbReference>
<comment type="caution">
    <text evidence="13">The sequence shown here is derived from an EMBL/GenBank/DDBJ whole genome shotgun (WGS) entry which is preliminary data.</text>
</comment>
<keyword evidence="8" id="KW-0627">Porphyrin biosynthesis</keyword>
<proteinExistence type="inferred from homology"/>
<dbReference type="Gene3D" id="3.40.50.720">
    <property type="entry name" value="NAD(P)-binding Rossmann-like Domain"/>
    <property type="match status" value="1"/>
</dbReference>
<evidence type="ECO:0000256" key="7">
    <source>
        <dbReference type="ARBA" id="ARBA00023167"/>
    </source>
</evidence>
<dbReference type="FunFam" id="3.30.950.10:FF:000005">
    <property type="entry name" value="Uroporphyrin-III c-methyltransferase, putative"/>
    <property type="match status" value="1"/>
</dbReference>
<organism evidence="13 14">
    <name type="scientific">Lachnellula cervina</name>
    <dbReference type="NCBI Taxonomy" id="1316786"/>
    <lineage>
        <taxon>Eukaryota</taxon>
        <taxon>Fungi</taxon>
        <taxon>Dikarya</taxon>
        <taxon>Ascomycota</taxon>
        <taxon>Pezizomycotina</taxon>
        <taxon>Leotiomycetes</taxon>
        <taxon>Helotiales</taxon>
        <taxon>Lachnaceae</taxon>
        <taxon>Lachnellula</taxon>
    </lineage>
</organism>
<dbReference type="CDD" id="cd11642">
    <property type="entry name" value="SUMT"/>
    <property type="match status" value="1"/>
</dbReference>
<dbReference type="Pfam" id="PF13241">
    <property type="entry name" value="NAD_binding_7"/>
    <property type="match status" value="1"/>
</dbReference>
<dbReference type="OrthoDB" id="508204at2759"/>
<dbReference type="GO" id="GO:0019354">
    <property type="term" value="P:siroheme biosynthetic process"/>
    <property type="evidence" value="ECO:0007669"/>
    <property type="project" value="InterPro"/>
</dbReference>
<evidence type="ECO:0000256" key="6">
    <source>
        <dbReference type="ARBA" id="ARBA00022691"/>
    </source>
</evidence>
<dbReference type="EC" id="2.1.1.107" evidence="2"/>
<keyword evidence="14" id="KW-1185">Reference proteome</keyword>
<keyword evidence="6" id="KW-0949">S-adenosyl-L-methionine</keyword>
<dbReference type="PANTHER" id="PTHR45790">
    <property type="entry name" value="SIROHEME SYNTHASE-RELATED"/>
    <property type="match status" value="1"/>
</dbReference>
<dbReference type="InterPro" id="IPR012066">
    <property type="entry name" value="Met1_fungi"/>
</dbReference>
<keyword evidence="3 13" id="KW-0489">Methyltransferase</keyword>
<evidence type="ECO:0000313" key="13">
    <source>
        <dbReference type="EMBL" id="TVY57121.1"/>
    </source>
</evidence>
<comment type="function">
    <text evidence="10">Siroheme synthase involved in methionine biosynthesis.</text>
</comment>
<evidence type="ECO:0000256" key="5">
    <source>
        <dbReference type="ARBA" id="ARBA00022679"/>
    </source>
</evidence>
<comment type="similarity">
    <text evidence="1">Belongs to the precorrin methyltransferase family.</text>
</comment>
<dbReference type="InterPro" id="IPR014776">
    <property type="entry name" value="4pyrrole_Mease_sub2"/>
</dbReference>
<evidence type="ECO:0000259" key="11">
    <source>
        <dbReference type="Pfam" id="PF00590"/>
    </source>
</evidence>
<protein>
    <recommendedName>
        <fullName evidence="2">uroporphyrinogen-III C-methyltransferase</fullName>
        <ecNumber evidence="2">2.1.1.107</ecNumber>
    </recommendedName>
</protein>
<dbReference type="GO" id="GO:0000103">
    <property type="term" value="P:sulfate assimilation"/>
    <property type="evidence" value="ECO:0007669"/>
    <property type="project" value="InterPro"/>
</dbReference>
<accession>A0A7D8UW93</accession>
<keyword evidence="5 13" id="KW-0808">Transferase</keyword>
<sequence length="502" mass="54603">MAPTSLLTAIDSTSHVHLIVGSNPLAAARCTKSIQVGARPLLIAPETADLHYALQKRVDGGEVEWLKKEFADEDVLRLGREEVDGVVDAVFVTLGPRDPLSKKPALEIAMTWHDRRRIQEEDHLANSSGVEDEESIDQTASFNKLVTEADLDAAKNRRIRWLSQICEYWPLRRLAAITDEDVESVLKSYGSNTSVLDSTKGSAEKRGRIILAGSGPGHPDLLTRATHKALLSADVILADKLVPSGVLDLIPRRTPVHIARKFPGNAEQAQTELLELGLAGLKAGKTVLRLKQGDPYIYGRGGEEYEFFRKEGFEGVIEVLPGITSALSAPMFAGIPATQRGVSDQVLICTGTGRKGKPSVPPEFVGTRTVVFLMALHRIGALVKDLTTWESEDAIVVTADGAVDRTRRLWPKTTPCAVVERASCPDQRVIRTTLEFVALAIESEGSRPPGLLVLGNACEALMKGDIGRKWVVEEGFKGFEEFGAMGVEELVLGENKDGRKVL</sequence>
<evidence type="ECO:0000256" key="8">
    <source>
        <dbReference type="ARBA" id="ARBA00023244"/>
    </source>
</evidence>
<dbReference type="GO" id="GO:0004851">
    <property type="term" value="F:uroporphyrin-III C-methyltransferase activity"/>
    <property type="evidence" value="ECO:0007669"/>
    <property type="project" value="UniProtKB-EC"/>
</dbReference>
<evidence type="ECO:0000256" key="9">
    <source>
        <dbReference type="ARBA" id="ARBA00052360"/>
    </source>
</evidence>
<dbReference type="Pfam" id="PF00590">
    <property type="entry name" value="TP_methylase"/>
    <property type="match status" value="1"/>
</dbReference>
<dbReference type="InterPro" id="IPR050161">
    <property type="entry name" value="Siro_Cobalamin_biosynth"/>
</dbReference>
<dbReference type="FunFam" id="3.40.1010.10:FF:000006">
    <property type="entry name" value="Siroheme synthase, putative"/>
    <property type="match status" value="1"/>
</dbReference>
<dbReference type="InterPro" id="IPR000878">
    <property type="entry name" value="4pyrrol_Mease"/>
</dbReference>
<comment type="catalytic activity">
    <reaction evidence="9">
        <text>uroporphyrinogen III + 2 S-adenosyl-L-methionine = precorrin-2 + 2 S-adenosyl-L-homocysteine + H(+)</text>
        <dbReference type="Rhea" id="RHEA:32459"/>
        <dbReference type="ChEBI" id="CHEBI:15378"/>
        <dbReference type="ChEBI" id="CHEBI:57308"/>
        <dbReference type="ChEBI" id="CHEBI:57856"/>
        <dbReference type="ChEBI" id="CHEBI:58827"/>
        <dbReference type="ChEBI" id="CHEBI:59789"/>
        <dbReference type="EC" id="2.1.1.107"/>
    </reaction>
</comment>
<evidence type="ECO:0000259" key="12">
    <source>
        <dbReference type="Pfam" id="PF14823"/>
    </source>
</evidence>
<dbReference type="GO" id="GO:0032259">
    <property type="term" value="P:methylation"/>
    <property type="evidence" value="ECO:0007669"/>
    <property type="project" value="UniProtKB-KW"/>
</dbReference>
<dbReference type="SUPFAM" id="SSF75615">
    <property type="entry name" value="Siroheme synthase middle domains-like"/>
    <property type="match status" value="1"/>
</dbReference>
<gene>
    <name evidence="13" type="primary">MET1</name>
    <name evidence="13" type="ORF">LCER1_G003629</name>
</gene>
<dbReference type="PIRSF" id="PIRSF036555">
    <property type="entry name" value="SUMT_yeast"/>
    <property type="match status" value="1"/>
</dbReference>
<dbReference type="AlphaFoldDB" id="A0A7D8UW93"/>